<evidence type="ECO:0000256" key="4">
    <source>
        <dbReference type="ARBA" id="ARBA00011446"/>
    </source>
</evidence>
<feature type="compositionally biased region" description="Low complexity" evidence="13">
    <location>
        <begin position="654"/>
        <end position="664"/>
    </location>
</feature>
<reference evidence="16" key="1">
    <citation type="journal article" date="2023" name="Mol. Phylogenet. Evol.">
        <title>Genome-scale phylogeny and comparative genomics of the fungal order Sordariales.</title>
        <authorList>
            <person name="Hensen N."/>
            <person name="Bonometti L."/>
            <person name="Westerberg I."/>
            <person name="Brannstrom I.O."/>
            <person name="Guillou S."/>
            <person name="Cros-Aarteil S."/>
            <person name="Calhoun S."/>
            <person name="Haridas S."/>
            <person name="Kuo A."/>
            <person name="Mondo S."/>
            <person name="Pangilinan J."/>
            <person name="Riley R."/>
            <person name="LaButti K."/>
            <person name="Andreopoulos B."/>
            <person name="Lipzen A."/>
            <person name="Chen C."/>
            <person name="Yan M."/>
            <person name="Daum C."/>
            <person name="Ng V."/>
            <person name="Clum A."/>
            <person name="Steindorff A."/>
            <person name="Ohm R.A."/>
            <person name="Martin F."/>
            <person name="Silar P."/>
            <person name="Natvig D.O."/>
            <person name="Lalanne C."/>
            <person name="Gautier V."/>
            <person name="Ament-Velasquez S.L."/>
            <person name="Kruys A."/>
            <person name="Hutchinson M.I."/>
            <person name="Powell A.J."/>
            <person name="Barry K."/>
            <person name="Miller A.N."/>
            <person name="Grigoriev I.V."/>
            <person name="Debuchy R."/>
            <person name="Gladieux P."/>
            <person name="Hiltunen Thoren M."/>
            <person name="Johannesson H."/>
        </authorList>
    </citation>
    <scope>NUCLEOTIDE SEQUENCE</scope>
    <source>
        <strain evidence="16">CBS 757.83</strain>
    </source>
</reference>
<evidence type="ECO:0000256" key="5">
    <source>
        <dbReference type="ARBA" id="ARBA00017923"/>
    </source>
</evidence>
<feature type="compositionally biased region" description="Basic and acidic residues" evidence="13">
    <location>
        <begin position="176"/>
        <end position="186"/>
    </location>
</feature>
<feature type="compositionally biased region" description="Pro residues" evidence="13">
    <location>
        <begin position="576"/>
        <end position="589"/>
    </location>
</feature>
<dbReference type="GO" id="GO:0043328">
    <property type="term" value="P:protein transport to vacuole involved in ubiquitin-dependent protein catabolic process via the multivesicular body sorting pathway"/>
    <property type="evidence" value="ECO:0007669"/>
    <property type="project" value="TreeGrafter"/>
</dbReference>
<keyword evidence="9" id="KW-0967">Endosome</keyword>
<feature type="compositionally biased region" description="Gly residues" evidence="13">
    <location>
        <begin position="632"/>
        <end position="645"/>
    </location>
</feature>
<dbReference type="SMART" id="SM00326">
    <property type="entry name" value="SH3"/>
    <property type="match status" value="1"/>
</dbReference>
<dbReference type="CDD" id="cd11805">
    <property type="entry name" value="SH3_GRB2_like_C"/>
    <property type="match status" value="1"/>
</dbReference>
<dbReference type="Proteomes" id="UP001305647">
    <property type="component" value="Unassembled WGS sequence"/>
</dbReference>
<dbReference type="InterPro" id="IPR036028">
    <property type="entry name" value="SH3-like_dom_sf"/>
</dbReference>
<dbReference type="PROSITE" id="PS50179">
    <property type="entry name" value="VHS"/>
    <property type="match status" value="1"/>
</dbReference>
<evidence type="ECO:0000313" key="17">
    <source>
        <dbReference type="Proteomes" id="UP001305647"/>
    </source>
</evidence>
<evidence type="ECO:0000256" key="7">
    <source>
        <dbReference type="ARBA" id="ARBA00022443"/>
    </source>
</evidence>
<dbReference type="GO" id="GO:0035091">
    <property type="term" value="F:phosphatidylinositol binding"/>
    <property type="evidence" value="ECO:0007669"/>
    <property type="project" value="InterPro"/>
</dbReference>
<organism evidence="16 17">
    <name type="scientific">Parathielavia hyrcaniae</name>
    <dbReference type="NCBI Taxonomy" id="113614"/>
    <lineage>
        <taxon>Eukaryota</taxon>
        <taxon>Fungi</taxon>
        <taxon>Dikarya</taxon>
        <taxon>Ascomycota</taxon>
        <taxon>Pezizomycotina</taxon>
        <taxon>Sordariomycetes</taxon>
        <taxon>Sordariomycetidae</taxon>
        <taxon>Sordariales</taxon>
        <taxon>Chaetomiaceae</taxon>
        <taxon>Parathielavia</taxon>
    </lineage>
</organism>
<dbReference type="PRINTS" id="PR00452">
    <property type="entry name" value="SH3DOMAIN"/>
</dbReference>
<sequence length="771" mass="81990">MFRAGAAGPYDEAINKATDENLTSEDWGAIMEICDRVMGDQNGPKESVQSLIKRLAHRNANVQLYTLEVANALSQNCGKNMHRELSSRAFTDALLKLANDRNTHSQVKVKILERMKDWSDMFKSDPDLGIMYDAYYRLKQSNPTLQPPSAPQKNSLTDVDRQKEEEELQMALKLSLQEEERKRKPVEPAAGLSGAGKSTDAGAPGPQQAAPIQPMPSGTTAATVSRVRALYDFVPTEPGELEFKKGDVIAVLESVYKDWWRGSLKGKTGIFPLNYVEKLTDPTPEELQREAQMEAEVFAEIKNVEKLLTLLSASNTAPREEDNEEISKLYHQTLAIRPKLIKLIEKYSQKKDDFTQLNEKFIKARRDYEALLESSMSHPPGPTYHQYAMRPPIPQGYPPSSQGYGGPPQPQDPQRFYTPAPAQEQPQQYPPSSPTPNNFQRPPAGANPAPFYVAGAEVPSQQNQPTAPTPQPQPPQQYAQRPPEQRLPSGGKQPAPLQTSTSPPPANQYASYHPPQASGRPQSTYGGPQELSTSVYDSPIAPQNANPVAPFSSVYTAPDEDPYTAAASSEKGPSAPSAPPPSVPAPSAPSPDHRQPPYGHGGHAPAPGQYTAYHGGPHHHPASQQQPFSAQMGGGGGPYSGGGAGYEPDGPHSQQQQQQQQQQQGSSRPAGGMSSPPPSLQPGGGGGGGGRGGGAAYDARQILPSRVTQGGGGGGGGPQYKAYIPPGMAGSAPPPPVGGGGEGGSPGGGGGGVPSAPPAAGAEGYYRTAAY</sequence>
<evidence type="ECO:0000256" key="11">
    <source>
        <dbReference type="ARBA" id="ARBA00023136"/>
    </source>
</evidence>
<dbReference type="FunFam" id="2.30.30.40:FF:000072">
    <property type="entry name" value="Unconventional Myosin IB"/>
    <property type="match status" value="1"/>
</dbReference>
<name>A0AAN6Q0E7_9PEZI</name>
<evidence type="ECO:0000256" key="8">
    <source>
        <dbReference type="ARBA" id="ARBA00022448"/>
    </source>
</evidence>
<dbReference type="CDD" id="cd16978">
    <property type="entry name" value="VHS_HSE1"/>
    <property type="match status" value="1"/>
</dbReference>
<proteinExistence type="inferred from homology"/>
<feature type="compositionally biased region" description="Low complexity" evidence="13">
    <location>
        <begin position="565"/>
        <end position="575"/>
    </location>
</feature>
<evidence type="ECO:0000256" key="9">
    <source>
        <dbReference type="ARBA" id="ARBA00022753"/>
    </source>
</evidence>
<dbReference type="InterPro" id="IPR002014">
    <property type="entry name" value="VHS_dom"/>
</dbReference>
<evidence type="ECO:0000256" key="2">
    <source>
        <dbReference type="ARBA" id="ARBA00004125"/>
    </source>
</evidence>
<dbReference type="SUPFAM" id="SSF48464">
    <property type="entry name" value="ENTH/VHS domain"/>
    <property type="match status" value="1"/>
</dbReference>
<dbReference type="Pfam" id="PF03127">
    <property type="entry name" value="GAT"/>
    <property type="match status" value="1"/>
</dbReference>
<dbReference type="InterPro" id="IPR003903">
    <property type="entry name" value="UIM_dom"/>
</dbReference>
<dbReference type="Gene3D" id="1.20.5.1940">
    <property type="match status" value="1"/>
</dbReference>
<evidence type="ECO:0000256" key="6">
    <source>
        <dbReference type="ARBA" id="ARBA00018978"/>
    </source>
</evidence>
<dbReference type="SMART" id="SM00288">
    <property type="entry name" value="VHS"/>
    <property type="match status" value="1"/>
</dbReference>
<dbReference type="PROSITE" id="PS50002">
    <property type="entry name" value="SH3"/>
    <property type="match status" value="1"/>
</dbReference>
<dbReference type="EMBL" id="MU863640">
    <property type="protein sequence ID" value="KAK4100476.1"/>
    <property type="molecule type" value="Genomic_DNA"/>
</dbReference>
<feature type="compositionally biased region" description="Gly residues" evidence="13">
    <location>
        <begin position="709"/>
        <end position="718"/>
    </location>
</feature>
<comment type="subcellular location">
    <subcellularLocation>
        <location evidence="2">Endosome membrane</location>
        <topology evidence="2">Peripheral membrane protein</topology>
        <orientation evidence="2">Cytoplasmic side</orientation>
    </subcellularLocation>
</comment>
<dbReference type="InterPro" id="IPR001452">
    <property type="entry name" value="SH3_domain"/>
</dbReference>
<dbReference type="Gene3D" id="2.30.30.40">
    <property type="entry name" value="SH3 Domains"/>
    <property type="match status" value="1"/>
</dbReference>
<keyword evidence="10" id="KW-0653">Protein transport</keyword>
<evidence type="ECO:0000256" key="1">
    <source>
        <dbReference type="ARBA" id="ARBA00002654"/>
    </source>
</evidence>
<feature type="region of interest" description="Disordered" evidence="13">
    <location>
        <begin position="142"/>
        <end position="219"/>
    </location>
</feature>
<keyword evidence="8" id="KW-0813">Transport</keyword>
<evidence type="ECO:0000256" key="13">
    <source>
        <dbReference type="SAM" id="MobiDB-lite"/>
    </source>
</evidence>
<keyword evidence="11" id="KW-0472">Membrane</keyword>
<comment type="similarity">
    <text evidence="3">Belongs to the STAM family.</text>
</comment>
<dbReference type="GO" id="GO:0010008">
    <property type="term" value="C:endosome membrane"/>
    <property type="evidence" value="ECO:0007669"/>
    <property type="project" value="UniProtKB-SubCell"/>
</dbReference>
<feature type="region of interest" description="Disordered" evidence="13">
    <location>
        <begin position="374"/>
        <end position="771"/>
    </location>
</feature>
<comment type="function">
    <text evidence="1">Component of the ESCRT-0 complex which is the sorting receptor for ubiquitinated cargo proteins at the multivesicular body (MVB).</text>
</comment>
<comment type="caution">
    <text evidence="16">The sequence shown here is derived from an EMBL/GenBank/DDBJ whole genome shotgun (WGS) entry which is preliminary data.</text>
</comment>
<dbReference type="Pfam" id="PF00018">
    <property type="entry name" value="SH3_1"/>
    <property type="match status" value="1"/>
</dbReference>
<feature type="domain" description="SH3" evidence="14">
    <location>
        <begin position="222"/>
        <end position="281"/>
    </location>
</feature>
<keyword evidence="7 12" id="KW-0728">SH3 domain</keyword>
<dbReference type="PANTHER" id="PTHR45929:SF3">
    <property type="entry name" value="JAK PATHWAY SIGNAL TRANSDUCTION ADAPTOR MOLECULE"/>
    <property type="match status" value="1"/>
</dbReference>
<dbReference type="GO" id="GO:0043130">
    <property type="term" value="F:ubiquitin binding"/>
    <property type="evidence" value="ECO:0007669"/>
    <property type="project" value="InterPro"/>
</dbReference>
<gene>
    <name evidence="16" type="ORF">N658DRAFT_516564</name>
</gene>
<protein>
    <recommendedName>
        <fullName evidence="5">Class E vacuolar protein-sorting machinery protein HSE1</fullName>
    </recommendedName>
    <alternativeName>
        <fullName evidence="6">Class E vacuolar protein-sorting machinery protein hse1</fullName>
    </alternativeName>
</protein>
<evidence type="ECO:0000256" key="12">
    <source>
        <dbReference type="PROSITE-ProRule" id="PRU00192"/>
    </source>
</evidence>
<dbReference type="PRINTS" id="PR01887">
    <property type="entry name" value="SPECTRNALPHA"/>
</dbReference>
<evidence type="ECO:0000256" key="10">
    <source>
        <dbReference type="ARBA" id="ARBA00022927"/>
    </source>
</evidence>
<evidence type="ECO:0000256" key="3">
    <source>
        <dbReference type="ARBA" id="ARBA00009666"/>
    </source>
</evidence>
<feature type="compositionally biased region" description="Low complexity" evidence="13">
    <location>
        <begin position="412"/>
        <end position="427"/>
    </location>
</feature>
<evidence type="ECO:0000259" key="15">
    <source>
        <dbReference type="PROSITE" id="PS50179"/>
    </source>
</evidence>
<dbReference type="GO" id="GO:0033565">
    <property type="term" value="C:ESCRT-0 complex"/>
    <property type="evidence" value="ECO:0007669"/>
    <property type="project" value="TreeGrafter"/>
</dbReference>
<keyword evidence="17" id="KW-1185">Reference proteome</keyword>
<dbReference type="SUPFAM" id="SSF50044">
    <property type="entry name" value="SH3-domain"/>
    <property type="match status" value="1"/>
</dbReference>
<feature type="compositionally biased region" description="Gly residues" evidence="13">
    <location>
        <begin position="682"/>
        <end position="695"/>
    </location>
</feature>
<dbReference type="PROSITE" id="PS50330">
    <property type="entry name" value="UIM"/>
    <property type="match status" value="1"/>
</dbReference>
<reference evidence="16" key="2">
    <citation type="submission" date="2023-05" db="EMBL/GenBank/DDBJ databases">
        <authorList>
            <consortium name="Lawrence Berkeley National Laboratory"/>
            <person name="Steindorff A."/>
            <person name="Hensen N."/>
            <person name="Bonometti L."/>
            <person name="Westerberg I."/>
            <person name="Brannstrom I.O."/>
            <person name="Guillou S."/>
            <person name="Cros-Aarteil S."/>
            <person name="Calhoun S."/>
            <person name="Haridas S."/>
            <person name="Kuo A."/>
            <person name="Mondo S."/>
            <person name="Pangilinan J."/>
            <person name="Riley R."/>
            <person name="Labutti K."/>
            <person name="Andreopoulos B."/>
            <person name="Lipzen A."/>
            <person name="Chen C."/>
            <person name="Yanf M."/>
            <person name="Daum C."/>
            <person name="Ng V."/>
            <person name="Clum A."/>
            <person name="Ohm R."/>
            <person name="Martin F."/>
            <person name="Silar P."/>
            <person name="Natvig D."/>
            <person name="Lalanne C."/>
            <person name="Gautier V."/>
            <person name="Ament-Velasquez S.L."/>
            <person name="Kruys A."/>
            <person name="Hutchinson M.I."/>
            <person name="Powell A.J."/>
            <person name="Barry K."/>
            <person name="Miller A.N."/>
            <person name="Grigoriev I.V."/>
            <person name="Debuchy R."/>
            <person name="Gladieux P."/>
            <person name="Thoren M.H."/>
            <person name="Johannesson H."/>
        </authorList>
    </citation>
    <scope>NUCLEOTIDE SEQUENCE</scope>
    <source>
        <strain evidence="16">CBS 757.83</strain>
    </source>
</reference>
<dbReference type="Pfam" id="PF00790">
    <property type="entry name" value="VHS"/>
    <property type="match status" value="1"/>
</dbReference>
<dbReference type="Gene3D" id="1.25.40.90">
    <property type="match status" value="1"/>
</dbReference>
<dbReference type="InterPro" id="IPR050670">
    <property type="entry name" value="STAM"/>
</dbReference>
<feature type="compositionally biased region" description="Polar residues" evidence="13">
    <location>
        <begin position="519"/>
        <end position="546"/>
    </location>
</feature>
<feature type="compositionally biased region" description="Gly residues" evidence="13">
    <location>
        <begin position="738"/>
        <end position="753"/>
    </location>
</feature>
<feature type="compositionally biased region" description="Low complexity" evidence="13">
    <location>
        <begin position="201"/>
        <end position="212"/>
    </location>
</feature>
<dbReference type="PANTHER" id="PTHR45929">
    <property type="entry name" value="JAK PATHWAY SIGNAL TRANSDUCTION ADAPTOR MOLECULE"/>
    <property type="match status" value="1"/>
</dbReference>
<comment type="subunit">
    <text evidence="4">Component of the ESCRT-0 complex composed of HSE1 and VPS27.</text>
</comment>
<dbReference type="InterPro" id="IPR004152">
    <property type="entry name" value="GAT_dom"/>
</dbReference>
<dbReference type="CDD" id="cd21386">
    <property type="entry name" value="GAT_Hse1"/>
    <property type="match status" value="1"/>
</dbReference>
<accession>A0AAN6Q0E7</accession>
<evidence type="ECO:0000313" key="16">
    <source>
        <dbReference type="EMBL" id="KAK4100476.1"/>
    </source>
</evidence>
<dbReference type="AlphaFoldDB" id="A0AAN6Q0E7"/>
<dbReference type="InterPro" id="IPR008942">
    <property type="entry name" value="ENTH_VHS"/>
</dbReference>
<feature type="domain" description="VHS" evidence="15">
    <location>
        <begin position="17"/>
        <end position="146"/>
    </location>
</feature>
<evidence type="ECO:0000259" key="14">
    <source>
        <dbReference type="PROSITE" id="PS50002"/>
    </source>
</evidence>